<keyword evidence="3" id="KW-1185">Reference proteome</keyword>
<reference evidence="2 3" key="1">
    <citation type="submission" date="2020-07" db="EMBL/GenBank/DDBJ databases">
        <title>Taxonomic proposal: Crassvirales, a new order of highly abundant and diverse bacterial viruses.</title>
        <authorList>
            <person name="Shkoporov A.N."/>
            <person name="Stockdale S.R."/>
            <person name="Guerin E."/>
            <person name="Ross R.P."/>
            <person name="Hill C."/>
        </authorList>
    </citation>
    <scope>NUCLEOTIDE SEQUENCE [LARGE SCALE GENOMIC DNA]</scope>
</reference>
<dbReference type="KEGG" id="vg:65131974"/>
<sequence length="116" mass="14290">MMVIYMKNIAYEKAFDLIDELKEMCHEKKRVIYDLEKTIRQCLEYGKEDEYSDLEDYDNDLDDDLYDDDDNVNSSERINEGGRRHSQKRDMRYYEENEEPRRRSNMPRKRRVGRFV</sequence>
<dbReference type="EMBL" id="MT774410">
    <property type="protein sequence ID" value="QOR57809.1"/>
    <property type="molecule type" value="Genomic_DNA"/>
</dbReference>
<feature type="compositionally biased region" description="Basic residues" evidence="1">
    <location>
        <begin position="103"/>
        <end position="116"/>
    </location>
</feature>
<dbReference type="Proteomes" id="UP000594103">
    <property type="component" value="Segment"/>
</dbReference>
<feature type="compositionally biased region" description="Basic and acidic residues" evidence="1">
    <location>
        <begin position="77"/>
        <end position="102"/>
    </location>
</feature>
<feature type="region of interest" description="Disordered" evidence="1">
    <location>
        <begin position="53"/>
        <end position="116"/>
    </location>
</feature>
<evidence type="ECO:0000313" key="2">
    <source>
        <dbReference type="EMBL" id="QOR57809.1"/>
    </source>
</evidence>
<evidence type="ECO:0000256" key="1">
    <source>
        <dbReference type="SAM" id="MobiDB-lite"/>
    </source>
</evidence>
<name>A0A7M1RVT4_9CAUD</name>
<protein>
    <submittedName>
        <fullName evidence="2">Uncharacterized protein</fullName>
    </submittedName>
</protein>
<organism evidence="2 3">
    <name type="scientific">uncultured phage cr272_1</name>
    <dbReference type="NCBI Taxonomy" id="2772094"/>
    <lineage>
        <taxon>Viruses</taxon>
        <taxon>Duplodnaviria</taxon>
        <taxon>Heunggongvirae</taxon>
        <taxon>Uroviricota</taxon>
        <taxon>Caudoviricetes</taxon>
        <taxon>Crassvirales</taxon>
        <taxon>Suoliviridae</taxon>
        <taxon>Oafivirinae</taxon>
        <taxon>Buhlduvirus</taxon>
        <taxon>Buhlduvirus porcinus</taxon>
    </lineage>
</organism>
<dbReference type="GeneID" id="65131974"/>
<feature type="compositionally biased region" description="Acidic residues" evidence="1">
    <location>
        <begin position="53"/>
        <end position="71"/>
    </location>
</feature>
<accession>A0A7M1RVT4</accession>
<evidence type="ECO:0000313" key="3">
    <source>
        <dbReference type="Proteomes" id="UP000594103"/>
    </source>
</evidence>
<proteinExistence type="predicted"/>
<dbReference type="RefSeq" id="YP_010113449.1">
    <property type="nucleotide sequence ID" value="NC_055903.1"/>
</dbReference>